<feature type="domain" description="O-methyltransferase C-terminal" evidence="5">
    <location>
        <begin position="130"/>
        <end position="310"/>
    </location>
</feature>
<dbReference type="Pfam" id="PF08100">
    <property type="entry name" value="Dimerisation"/>
    <property type="match status" value="1"/>
</dbReference>
<sequence length="334" mass="36348">MDNQDWTRDRLLKTSGGYWAACALHSAVALDLFTRIGDARVGGQTLAEWIDAPVDAVNRLLDAVAAMGLLIKDGDGCYANTEASRVFLCADSDRFIGYIIRHHHHLMASWARLPEAVLSGKPIRLPVREKGAEAREAFLMGMFNLAMQLAPRLVPLVDLSGCRTLLDLGGGPGTYAIHFCRQNPGLTATVMDLPTTRPFAEKTIRRLGMEERVSFVSGDYLQDGVPGRYDAVWMSHILHGESADGCARIVDKAVQCLNPGGVAVVHEFILDDTMDRPLFPALFSLNMLLGTEGGRAYSQGQIIDLLETAGLADVRRLDFSGPNDSGLVRGEKPA</sequence>
<gene>
    <name evidence="7" type="ORF">DSCA_01030</name>
</gene>
<dbReference type="InterPro" id="IPR012967">
    <property type="entry name" value="COMT_dimerisation"/>
</dbReference>
<evidence type="ECO:0000256" key="4">
    <source>
        <dbReference type="PIRSR" id="PIRSR005739-1"/>
    </source>
</evidence>
<reference evidence="7 8" key="1">
    <citation type="submission" date="2019-11" db="EMBL/GenBank/DDBJ databases">
        <title>Comparative genomics of hydrocarbon-degrading Desulfosarcina strains.</title>
        <authorList>
            <person name="Watanabe M."/>
            <person name="Kojima H."/>
            <person name="Fukui M."/>
        </authorList>
    </citation>
    <scope>NUCLEOTIDE SEQUENCE [LARGE SCALE GENOMIC DNA]</scope>
    <source>
        <strain evidence="7 8">PL12</strain>
    </source>
</reference>
<dbReference type="Gene3D" id="3.40.50.150">
    <property type="entry name" value="Vaccinia Virus protein VP39"/>
    <property type="match status" value="1"/>
</dbReference>
<dbReference type="AlphaFoldDB" id="A0A5K7YC54"/>
<protein>
    <submittedName>
        <fullName evidence="7">SAM-dependent methyltransferase</fullName>
    </submittedName>
</protein>
<evidence type="ECO:0000259" key="5">
    <source>
        <dbReference type="Pfam" id="PF00891"/>
    </source>
</evidence>
<dbReference type="GO" id="GO:0046983">
    <property type="term" value="F:protein dimerization activity"/>
    <property type="evidence" value="ECO:0007669"/>
    <property type="project" value="InterPro"/>
</dbReference>
<feature type="active site" description="Proton acceptor" evidence="4">
    <location>
        <position position="239"/>
    </location>
</feature>
<keyword evidence="8" id="KW-1185">Reference proteome</keyword>
<dbReference type="EMBL" id="AP021874">
    <property type="protein sequence ID" value="BBO66173.1"/>
    <property type="molecule type" value="Genomic_DNA"/>
</dbReference>
<dbReference type="PROSITE" id="PS51683">
    <property type="entry name" value="SAM_OMT_II"/>
    <property type="match status" value="1"/>
</dbReference>
<keyword evidence="3" id="KW-0949">S-adenosyl-L-methionine</keyword>
<proteinExistence type="predicted"/>
<dbReference type="InterPro" id="IPR001077">
    <property type="entry name" value="COMT_C"/>
</dbReference>
<keyword evidence="2 7" id="KW-0808">Transferase</keyword>
<dbReference type="Proteomes" id="UP000427906">
    <property type="component" value="Chromosome"/>
</dbReference>
<dbReference type="RefSeq" id="WP_155314591.1">
    <property type="nucleotide sequence ID" value="NZ_AP021874.1"/>
</dbReference>
<dbReference type="OrthoDB" id="9767938at2"/>
<dbReference type="PIRSF" id="PIRSF005739">
    <property type="entry name" value="O-mtase"/>
    <property type="match status" value="1"/>
</dbReference>
<dbReference type="InterPro" id="IPR029063">
    <property type="entry name" value="SAM-dependent_MTases_sf"/>
</dbReference>
<accession>A0A5K7YC54</accession>
<dbReference type="InterPro" id="IPR016461">
    <property type="entry name" value="COMT-like"/>
</dbReference>
<name>A0A5K7YC54_9BACT</name>
<dbReference type="SUPFAM" id="SSF46785">
    <property type="entry name" value="Winged helix' DNA-binding domain"/>
    <property type="match status" value="1"/>
</dbReference>
<evidence type="ECO:0000256" key="1">
    <source>
        <dbReference type="ARBA" id="ARBA00022603"/>
    </source>
</evidence>
<dbReference type="GO" id="GO:0008171">
    <property type="term" value="F:O-methyltransferase activity"/>
    <property type="evidence" value="ECO:0007669"/>
    <property type="project" value="InterPro"/>
</dbReference>
<dbReference type="SUPFAM" id="SSF53335">
    <property type="entry name" value="S-adenosyl-L-methionine-dependent methyltransferases"/>
    <property type="match status" value="1"/>
</dbReference>
<evidence type="ECO:0000313" key="8">
    <source>
        <dbReference type="Proteomes" id="UP000427906"/>
    </source>
</evidence>
<evidence type="ECO:0000256" key="3">
    <source>
        <dbReference type="ARBA" id="ARBA00022691"/>
    </source>
</evidence>
<dbReference type="InterPro" id="IPR036390">
    <property type="entry name" value="WH_DNA-bd_sf"/>
</dbReference>
<dbReference type="CDD" id="cd02440">
    <property type="entry name" value="AdoMet_MTases"/>
    <property type="match status" value="1"/>
</dbReference>
<evidence type="ECO:0000259" key="6">
    <source>
        <dbReference type="Pfam" id="PF08100"/>
    </source>
</evidence>
<dbReference type="KEGG" id="dalk:DSCA_01030"/>
<keyword evidence="1 7" id="KW-0489">Methyltransferase</keyword>
<dbReference type="Gene3D" id="1.10.10.10">
    <property type="entry name" value="Winged helix-like DNA-binding domain superfamily/Winged helix DNA-binding domain"/>
    <property type="match status" value="1"/>
</dbReference>
<feature type="domain" description="O-methyltransferase dimerisation" evidence="6">
    <location>
        <begin position="13"/>
        <end position="88"/>
    </location>
</feature>
<dbReference type="PANTHER" id="PTHR43712">
    <property type="entry name" value="PUTATIVE (AFU_ORTHOLOGUE AFUA_4G14580)-RELATED"/>
    <property type="match status" value="1"/>
</dbReference>
<dbReference type="Pfam" id="PF00891">
    <property type="entry name" value="Methyltransf_2"/>
    <property type="match status" value="1"/>
</dbReference>
<dbReference type="PANTHER" id="PTHR43712:SF2">
    <property type="entry name" value="O-METHYLTRANSFERASE CICE"/>
    <property type="match status" value="1"/>
</dbReference>
<organism evidence="7 8">
    <name type="scientific">Desulfosarcina alkanivorans</name>
    <dbReference type="NCBI Taxonomy" id="571177"/>
    <lineage>
        <taxon>Bacteria</taxon>
        <taxon>Pseudomonadati</taxon>
        <taxon>Thermodesulfobacteriota</taxon>
        <taxon>Desulfobacteria</taxon>
        <taxon>Desulfobacterales</taxon>
        <taxon>Desulfosarcinaceae</taxon>
        <taxon>Desulfosarcina</taxon>
    </lineage>
</organism>
<dbReference type="InterPro" id="IPR036388">
    <property type="entry name" value="WH-like_DNA-bd_sf"/>
</dbReference>
<evidence type="ECO:0000256" key="2">
    <source>
        <dbReference type="ARBA" id="ARBA00022679"/>
    </source>
</evidence>
<dbReference type="GO" id="GO:0032259">
    <property type="term" value="P:methylation"/>
    <property type="evidence" value="ECO:0007669"/>
    <property type="project" value="UniProtKB-KW"/>
</dbReference>
<evidence type="ECO:0000313" key="7">
    <source>
        <dbReference type="EMBL" id="BBO66173.1"/>
    </source>
</evidence>